<evidence type="ECO:0000313" key="10">
    <source>
        <dbReference type="EMBL" id="KAJ1144439.1"/>
    </source>
</evidence>
<dbReference type="PANTHER" id="PTHR37984:SF11">
    <property type="entry name" value="INTEGRASE CATALYTIC DOMAIN-CONTAINING PROTEIN"/>
    <property type="match status" value="1"/>
</dbReference>
<protein>
    <recommendedName>
        <fullName evidence="2">ribonuclease H</fullName>
        <ecNumber evidence="2">3.1.26.4</ecNumber>
    </recommendedName>
</protein>
<proteinExistence type="inferred from homology"/>
<keyword evidence="4" id="KW-0548">Nucleotidyltransferase</keyword>
<evidence type="ECO:0000256" key="6">
    <source>
        <dbReference type="ARBA" id="ARBA00022759"/>
    </source>
</evidence>
<dbReference type="Gene3D" id="3.10.10.10">
    <property type="entry name" value="HIV Type 1 Reverse Transcriptase, subunit A, domain 1"/>
    <property type="match status" value="1"/>
</dbReference>
<keyword evidence="8" id="KW-0695">RNA-directed DNA polymerase</keyword>
<dbReference type="GO" id="GO:0004523">
    <property type="term" value="F:RNA-DNA hybrid ribonuclease activity"/>
    <property type="evidence" value="ECO:0007669"/>
    <property type="project" value="UniProtKB-EC"/>
</dbReference>
<comment type="similarity">
    <text evidence="1">Belongs to the beta type-B retroviral polymerase family. HERV class-II K(HML-2) pol subfamily.</text>
</comment>
<dbReference type="CDD" id="cd01647">
    <property type="entry name" value="RT_LTR"/>
    <property type="match status" value="1"/>
</dbReference>
<evidence type="ECO:0000256" key="7">
    <source>
        <dbReference type="ARBA" id="ARBA00022801"/>
    </source>
</evidence>
<dbReference type="Pfam" id="PF17917">
    <property type="entry name" value="RT_RNaseH"/>
    <property type="match status" value="1"/>
</dbReference>
<organism evidence="10 11">
    <name type="scientific">Pleurodeles waltl</name>
    <name type="common">Iberian ribbed newt</name>
    <dbReference type="NCBI Taxonomy" id="8319"/>
    <lineage>
        <taxon>Eukaryota</taxon>
        <taxon>Metazoa</taxon>
        <taxon>Chordata</taxon>
        <taxon>Craniata</taxon>
        <taxon>Vertebrata</taxon>
        <taxon>Euteleostomi</taxon>
        <taxon>Amphibia</taxon>
        <taxon>Batrachia</taxon>
        <taxon>Caudata</taxon>
        <taxon>Salamandroidea</taxon>
        <taxon>Salamandridae</taxon>
        <taxon>Pleurodelinae</taxon>
        <taxon>Pleurodeles</taxon>
    </lineage>
</organism>
<dbReference type="GO" id="GO:0003964">
    <property type="term" value="F:RNA-directed DNA polymerase activity"/>
    <property type="evidence" value="ECO:0007669"/>
    <property type="project" value="UniProtKB-KW"/>
</dbReference>
<dbReference type="EMBL" id="JANPWB010000010">
    <property type="protein sequence ID" value="KAJ1144439.1"/>
    <property type="molecule type" value="Genomic_DNA"/>
</dbReference>
<gene>
    <name evidence="10" type="ORF">NDU88_010738</name>
</gene>
<dbReference type="InterPro" id="IPR043128">
    <property type="entry name" value="Rev_trsase/Diguanyl_cyclase"/>
</dbReference>
<evidence type="ECO:0000256" key="5">
    <source>
        <dbReference type="ARBA" id="ARBA00022722"/>
    </source>
</evidence>
<dbReference type="AlphaFoldDB" id="A0AAV7QZP3"/>
<dbReference type="PANTHER" id="PTHR37984">
    <property type="entry name" value="PROTEIN CBG26694"/>
    <property type="match status" value="1"/>
</dbReference>
<evidence type="ECO:0000259" key="9">
    <source>
        <dbReference type="PROSITE" id="PS50878"/>
    </source>
</evidence>
<dbReference type="PROSITE" id="PS50878">
    <property type="entry name" value="RT_POL"/>
    <property type="match status" value="1"/>
</dbReference>
<evidence type="ECO:0000256" key="1">
    <source>
        <dbReference type="ARBA" id="ARBA00010879"/>
    </source>
</evidence>
<dbReference type="Proteomes" id="UP001066276">
    <property type="component" value="Chromosome 6"/>
</dbReference>
<dbReference type="InterPro" id="IPR043502">
    <property type="entry name" value="DNA/RNA_pol_sf"/>
</dbReference>
<evidence type="ECO:0000256" key="4">
    <source>
        <dbReference type="ARBA" id="ARBA00022695"/>
    </source>
</evidence>
<name>A0AAV7QZP3_PLEWA</name>
<dbReference type="Gene3D" id="3.30.70.270">
    <property type="match status" value="2"/>
</dbReference>
<evidence type="ECO:0000313" key="11">
    <source>
        <dbReference type="Proteomes" id="UP001066276"/>
    </source>
</evidence>
<dbReference type="Pfam" id="PF00078">
    <property type="entry name" value="RVT_1"/>
    <property type="match status" value="1"/>
</dbReference>
<dbReference type="InterPro" id="IPR000477">
    <property type="entry name" value="RT_dom"/>
</dbReference>
<keyword evidence="5" id="KW-0540">Nuclease</keyword>
<dbReference type="InterPro" id="IPR041373">
    <property type="entry name" value="RT_RNaseH"/>
</dbReference>
<evidence type="ECO:0000256" key="2">
    <source>
        <dbReference type="ARBA" id="ARBA00012180"/>
    </source>
</evidence>
<evidence type="ECO:0000256" key="8">
    <source>
        <dbReference type="ARBA" id="ARBA00022918"/>
    </source>
</evidence>
<dbReference type="EC" id="3.1.26.4" evidence="2"/>
<keyword evidence="7" id="KW-0378">Hydrolase</keyword>
<dbReference type="CDD" id="cd09274">
    <property type="entry name" value="RNase_HI_RT_Ty3"/>
    <property type="match status" value="1"/>
</dbReference>
<dbReference type="SUPFAM" id="SSF56672">
    <property type="entry name" value="DNA/RNA polymerases"/>
    <property type="match status" value="1"/>
</dbReference>
<feature type="domain" description="Reverse transcriptase" evidence="9">
    <location>
        <begin position="1"/>
        <end position="146"/>
    </location>
</feature>
<keyword evidence="6" id="KW-0255">Endonuclease</keyword>
<sequence length="358" mass="41033">MRLPNKAIKRERHITPTMDDIIADLNGAQWFSKLDLNAGYHQLELEPDSRNITTFSTHVGLRRYKRLSFGVSSAAEVFQNVIRETLSRLQVGINLSDDILLYSKTREEHHRHLRATLQRLSEAGPTLHKKKCAFYQTSVEFFGYVFSKNGLQVDPCKADAIRQAPILKNTTEVRSFLGMATYCGRFIPQLATMAEPLTQLTKTGHRWEWSPMADKAFADIKTAILDKSTMAYFNPHRRTEVVVDASPVGLGAVLLQEQNPEEWVPVAYASRALSSVETRYAQIEREALVIRWACKHFHLYLYGQEFRVVMDHQPLVALFAGCPRLAPPRIERWTVLLQPYRFTVFYRPGVIICLVTRP</sequence>
<comment type="caution">
    <text evidence="10">The sequence shown here is derived from an EMBL/GenBank/DDBJ whole genome shotgun (WGS) entry which is preliminary data.</text>
</comment>
<dbReference type="InterPro" id="IPR050951">
    <property type="entry name" value="Retrovirus_Pol_polyprotein"/>
</dbReference>
<dbReference type="FunFam" id="3.30.70.270:FF:000026">
    <property type="entry name" value="Transposon Ty3-G Gag-Pol polyprotein"/>
    <property type="match status" value="1"/>
</dbReference>
<accession>A0AAV7QZP3</accession>
<keyword evidence="3" id="KW-0808">Transferase</keyword>
<reference evidence="10" key="1">
    <citation type="journal article" date="2022" name="bioRxiv">
        <title>Sequencing and chromosome-scale assembly of the giantPleurodeles waltlgenome.</title>
        <authorList>
            <person name="Brown T."/>
            <person name="Elewa A."/>
            <person name="Iarovenko S."/>
            <person name="Subramanian E."/>
            <person name="Araus A.J."/>
            <person name="Petzold A."/>
            <person name="Susuki M."/>
            <person name="Suzuki K.-i.T."/>
            <person name="Hayashi T."/>
            <person name="Toyoda A."/>
            <person name="Oliveira C."/>
            <person name="Osipova E."/>
            <person name="Leigh N.D."/>
            <person name="Simon A."/>
            <person name="Yun M.H."/>
        </authorList>
    </citation>
    <scope>NUCLEOTIDE SEQUENCE</scope>
    <source>
        <strain evidence="10">20211129_DDA</strain>
        <tissue evidence="10">Liver</tissue>
    </source>
</reference>
<evidence type="ECO:0000256" key="3">
    <source>
        <dbReference type="ARBA" id="ARBA00022679"/>
    </source>
</evidence>
<keyword evidence="11" id="KW-1185">Reference proteome</keyword>